<dbReference type="AlphaFoldDB" id="A0A5C6RS05"/>
<name>A0A5C6RS05_9FLAO</name>
<sequence length="544" mass="60548">MKRLLTYTILSLAVLLNLSVKAQDYLTVDELTTQKQEAVNNSQYRLAKVIQTEIESRSTDSIKKTDELIALEQKTRDAVAKQDWLLAHAYKRQRNSLLGIKEKITGLSAGYATNKREIAFQEMKNQDFATANSLIPTSANPEIIISEEATQTKVKNATENDIAKELKYRRSSLYTLMINDLTREYSGVIKDAFGNSTVPQKFNDHNIGPYLVNGVANSDDQTQVITTYLTNNNVAKDLVAKWFNRSNDGKFNMDLISSRGMYDATAMDKVVANASERGSALLADAGEELIGNTFVIVNDYKFTNKEEAVAKGKKASGFAKMAAGYIPGAGAAIQKGITAAEAAATVAGKGYWVRTTSYLYRLVWDEEAAAIFYNNYWTDVNNFDLSKVEAFNNANNFKLKLIGSQTAGADVQSSIFTNKSEEDLIRMATVKATDRAIAKLEKKYEEFRTKTPLISIEPLAAKIGTKEGLEKGDKYEVINQIETPEGKTIYKRVGIITVATVWDNSYSPEEEEELKKQGKLPEQQYSIFKGSGKYYPGMLIKQIN</sequence>
<proteinExistence type="predicted"/>
<reference evidence="2 3" key="1">
    <citation type="submission" date="2019-08" db="EMBL/GenBank/DDBJ databases">
        <title>Genome of Vicingus serpentipes NCIMB 15042.</title>
        <authorList>
            <person name="Bowman J.P."/>
        </authorList>
    </citation>
    <scope>NUCLEOTIDE SEQUENCE [LARGE SCALE GENOMIC DNA]</scope>
    <source>
        <strain evidence="2 3">NCIMB 15042</strain>
    </source>
</reference>
<protein>
    <submittedName>
        <fullName evidence="2">Uncharacterized protein</fullName>
    </submittedName>
</protein>
<comment type="caution">
    <text evidence="2">The sequence shown here is derived from an EMBL/GenBank/DDBJ whole genome shotgun (WGS) entry which is preliminary data.</text>
</comment>
<evidence type="ECO:0000313" key="2">
    <source>
        <dbReference type="EMBL" id="TXB65141.1"/>
    </source>
</evidence>
<dbReference type="OrthoDB" id="1164716at2"/>
<feature type="chain" id="PRO_5022725700" evidence="1">
    <location>
        <begin position="23"/>
        <end position="544"/>
    </location>
</feature>
<evidence type="ECO:0000256" key="1">
    <source>
        <dbReference type="SAM" id="SignalP"/>
    </source>
</evidence>
<accession>A0A5C6RS05</accession>
<dbReference type="RefSeq" id="WP_147099910.1">
    <property type="nucleotide sequence ID" value="NZ_VOOS01000003.1"/>
</dbReference>
<dbReference type="Proteomes" id="UP000321721">
    <property type="component" value="Unassembled WGS sequence"/>
</dbReference>
<keyword evidence="3" id="KW-1185">Reference proteome</keyword>
<feature type="signal peptide" evidence="1">
    <location>
        <begin position="1"/>
        <end position="22"/>
    </location>
</feature>
<gene>
    <name evidence="2" type="ORF">FRY74_06855</name>
</gene>
<keyword evidence="1" id="KW-0732">Signal</keyword>
<evidence type="ECO:0000313" key="3">
    <source>
        <dbReference type="Proteomes" id="UP000321721"/>
    </source>
</evidence>
<dbReference type="EMBL" id="VOOS01000003">
    <property type="protein sequence ID" value="TXB65141.1"/>
    <property type="molecule type" value="Genomic_DNA"/>
</dbReference>
<organism evidence="2 3">
    <name type="scientific">Vicingus serpentipes</name>
    <dbReference type="NCBI Taxonomy" id="1926625"/>
    <lineage>
        <taxon>Bacteria</taxon>
        <taxon>Pseudomonadati</taxon>
        <taxon>Bacteroidota</taxon>
        <taxon>Flavobacteriia</taxon>
        <taxon>Flavobacteriales</taxon>
        <taxon>Vicingaceae</taxon>
        <taxon>Vicingus</taxon>
    </lineage>
</organism>